<evidence type="ECO:0000313" key="2">
    <source>
        <dbReference type="Proteomes" id="UP000516305"/>
    </source>
</evidence>
<dbReference type="AlphaFoldDB" id="A0A7H0VH90"/>
<organism evidence="1 2">
    <name type="scientific">Croceimicrobium hydrocarbonivorans</name>
    <dbReference type="NCBI Taxonomy" id="2761580"/>
    <lineage>
        <taxon>Bacteria</taxon>
        <taxon>Pseudomonadati</taxon>
        <taxon>Bacteroidota</taxon>
        <taxon>Flavobacteriia</taxon>
        <taxon>Flavobacteriales</taxon>
        <taxon>Owenweeksiaceae</taxon>
        <taxon>Croceimicrobium</taxon>
    </lineage>
</organism>
<reference evidence="1 2" key="1">
    <citation type="submission" date="2020-08" db="EMBL/GenBank/DDBJ databases">
        <title>Croceimicrobium hydrocarbonivorans gen. nov., sp. nov., a novel marine bacterium isolated from a bacterial consortium that degrades polyethylene terephthalate.</title>
        <authorList>
            <person name="Liu R."/>
        </authorList>
    </citation>
    <scope>NUCLEOTIDE SEQUENCE [LARGE SCALE GENOMIC DNA]</scope>
    <source>
        <strain evidence="1 2">A20-9</strain>
    </source>
</reference>
<sequence>MSYLTTWLISLGLGFTSVHTDVGKYPASLPLFTIDSNVKALFGRQYFSVGFKHYTGAIHQAEWAQPVFGSERLSLRNSIISAQTGGRFLQLKKYGDVFAGIGLSYNQSMGLGLNGSFSIAYPSSLSRPNIQYSLKVDFNYWGSDLMDGVVNAQDVVGDYESSLIFGIQIPIRQRNS</sequence>
<dbReference type="Proteomes" id="UP000516305">
    <property type="component" value="Chromosome"/>
</dbReference>
<proteinExistence type="predicted"/>
<dbReference type="RefSeq" id="WP_210759613.1">
    <property type="nucleotide sequence ID" value="NZ_CP060139.1"/>
</dbReference>
<protein>
    <submittedName>
        <fullName evidence="1">Uncharacterized protein</fullName>
    </submittedName>
</protein>
<dbReference type="EMBL" id="CP060139">
    <property type="protein sequence ID" value="QNR25088.1"/>
    <property type="molecule type" value="Genomic_DNA"/>
</dbReference>
<evidence type="ECO:0000313" key="1">
    <source>
        <dbReference type="EMBL" id="QNR25088.1"/>
    </source>
</evidence>
<accession>A0A7H0VH90</accession>
<keyword evidence="2" id="KW-1185">Reference proteome</keyword>
<name>A0A7H0VH90_9FLAO</name>
<dbReference type="KEGG" id="chyd:H4K34_04410"/>
<gene>
    <name evidence="1" type="ORF">H4K34_04410</name>
</gene>